<dbReference type="OrthoDB" id="198885at2759"/>
<dbReference type="PANTHER" id="PTHR42909:SF1">
    <property type="entry name" value="CARBOHYDRATE KINASE PFKB DOMAIN-CONTAINING PROTEIN"/>
    <property type="match status" value="1"/>
</dbReference>
<dbReference type="InterPro" id="IPR007342">
    <property type="entry name" value="PsuG"/>
</dbReference>
<keyword evidence="2" id="KW-0378">Hydrolase</keyword>
<name>A0A3N0YCG9_ANAGA</name>
<dbReference type="EMBL" id="RJVU01047120">
    <property type="protein sequence ID" value="ROL43935.1"/>
    <property type="molecule type" value="Genomic_DNA"/>
</dbReference>
<keyword evidence="3" id="KW-0464">Manganese</keyword>
<gene>
    <name evidence="6" type="ORF">DPX16_11967</name>
</gene>
<keyword evidence="1" id="KW-0479">Metal-binding</keyword>
<dbReference type="SUPFAM" id="SSF110581">
    <property type="entry name" value="Indigoidine synthase A-like"/>
    <property type="match status" value="1"/>
</dbReference>
<keyword evidence="5" id="KW-0326">Glycosidase</keyword>
<dbReference type="GO" id="GO:0004730">
    <property type="term" value="F:pseudouridylate synthase activity"/>
    <property type="evidence" value="ECO:0007669"/>
    <property type="project" value="InterPro"/>
</dbReference>
<reference evidence="6 7" key="1">
    <citation type="submission" date="2018-10" db="EMBL/GenBank/DDBJ databases">
        <title>Genome assembly for a Yunnan-Guizhou Plateau 3E fish, Anabarilius grahami (Regan), and its evolutionary and genetic applications.</title>
        <authorList>
            <person name="Jiang W."/>
        </authorList>
    </citation>
    <scope>NUCLEOTIDE SEQUENCE [LARGE SCALE GENOMIC DNA]</scope>
    <source>
        <strain evidence="6">AG-KIZ</strain>
        <tissue evidence="6">Muscle</tissue>
    </source>
</reference>
<evidence type="ECO:0000256" key="5">
    <source>
        <dbReference type="ARBA" id="ARBA00023295"/>
    </source>
</evidence>
<dbReference type="Proteomes" id="UP000281406">
    <property type="component" value="Unassembled WGS sequence"/>
</dbReference>
<dbReference type="PANTHER" id="PTHR42909">
    <property type="entry name" value="ZGC:136858"/>
    <property type="match status" value="1"/>
</dbReference>
<dbReference type="GO" id="GO:0005737">
    <property type="term" value="C:cytoplasm"/>
    <property type="evidence" value="ECO:0007669"/>
    <property type="project" value="TreeGrafter"/>
</dbReference>
<evidence type="ECO:0000256" key="3">
    <source>
        <dbReference type="ARBA" id="ARBA00023211"/>
    </source>
</evidence>
<dbReference type="GO" id="GO:0016798">
    <property type="term" value="F:hydrolase activity, acting on glycosyl bonds"/>
    <property type="evidence" value="ECO:0007669"/>
    <property type="project" value="UniProtKB-KW"/>
</dbReference>
<evidence type="ECO:0000313" key="6">
    <source>
        <dbReference type="EMBL" id="ROL43935.1"/>
    </source>
</evidence>
<dbReference type="Gene3D" id="3.40.1790.10">
    <property type="entry name" value="Indigoidine synthase domain"/>
    <property type="match status" value="1"/>
</dbReference>
<sequence>MLWRFSALLKRCINTSSSRLCKKALDVSADLTELGRTPIAVVSAGVKSILDIGRTLEFLVIWFEPTDADKACKPFLSESWKALSYTSPNLAELCTMNHTLGLPTPTELPRSLEDVLGCVPTLCRPLLEHLHCVVVTLGALGVLVCGEHDAGTVNLQTRKQKRV</sequence>
<accession>A0A3N0YCG9</accession>
<evidence type="ECO:0000256" key="4">
    <source>
        <dbReference type="ARBA" id="ARBA00023239"/>
    </source>
</evidence>
<organism evidence="6 7">
    <name type="scientific">Anabarilius grahami</name>
    <name type="common">Kanglang fish</name>
    <name type="synonym">Barilius grahami</name>
    <dbReference type="NCBI Taxonomy" id="495550"/>
    <lineage>
        <taxon>Eukaryota</taxon>
        <taxon>Metazoa</taxon>
        <taxon>Chordata</taxon>
        <taxon>Craniata</taxon>
        <taxon>Vertebrata</taxon>
        <taxon>Euteleostomi</taxon>
        <taxon>Actinopterygii</taxon>
        <taxon>Neopterygii</taxon>
        <taxon>Teleostei</taxon>
        <taxon>Ostariophysi</taxon>
        <taxon>Cypriniformes</taxon>
        <taxon>Xenocyprididae</taxon>
        <taxon>Xenocypridinae</taxon>
        <taxon>Xenocypridinae incertae sedis</taxon>
        <taxon>Anabarilius</taxon>
    </lineage>
</organism>
<protein>
    <submittedName>
        <fullName evidence="6">Pseudouridine-metabolizing bifunctional protein</fullName>
    </submittedName>
</protein>
<proteinExistence type="predicted"/>
<keyword evidence="4" id="KW-0456">Lyase</keyword>
<comment type="caution">
    <text evidence="6">The sequence shown here is derived from an EMBL/GenBank/DDBJ whole genome shotgun (WGS) entry which is preliminary data.</text>
</comment>
<dbReference type="GO" id="GO:0046872">
    <property type="term" value="F:metal ion binding"/>
    <property type="evidence" value="ECO:0007669"/>
    <property type="project" value="UniProtKB-KW"/>
</dbReference>
<evidence type="ECO:0000313" key="7">
    <source>
        <dbReference type="Proteomes" id="UP000281406"/>
    </source>
</evidence>
<dbReference type="Pfam" id="PF04227">
    <property type="entry name" value="Indigoidine_A"/>
    <property type="match status" value="1"/>
</dbReference>
<dbReference type="InterPro" id="IPR022830">
    <property type="entry name" value="Indigdn_synthA-like"/>
</dbReference>
<evidence type="ECO:0000256" key="2">
    <source>
        <dbReference type="ARBA" id="ARBA00022801"/>
    </source>
</evidence>
<evidence type="ECO:0000256" key="1">
    <source>
        <dbReference type="ARBA" id="ARBA00022723"/>
    </source>
</evidence>
<dbReference type="AlphaFoldDB" id="A0A3N0YCG9"/>
<keyword evidence="7" id="KW-1185">Reference proteome</keyword>